<evidence type="ECO:0000313" key="6">
    <source>
        <dbReference type="Proteomes" id="UP000027154"/>
    </source>
</evidence>
<feature type="domain" description="HTH merR-type" evidence="4">
    <location>
        <begin position="1"/>
        <end position="70"/>
    </location>
</feature>
<reference evidence="5 6" key="1">
    <citation type="submission" date="2014-04" db="EMBL/GenBank/DDBJ databases">
        <title>Pseudoalteromonas galatheae sp. nov., isolated from a deep-sea polychaete near Canal Concepcion, Chile.</title>
        <authorList>
            <person name="Machado H.R."/>
            <person name="Gram L."/>
            <person name="Vynne N.G."/>
        </authorList>
    </citation>
    <scope>NUCLEOTIDE SEQUENCE [LARGE SCALE GENOMIC DNA]</scope>
    <source>
        <strain evidence="5 6">KMM216</strain>
    </source>
</reference>
<proteinExistence type="predicted"/>
<evidence type="ECO:0000256" key="2">
    <source>
        <dbReference type="ARBA" id="ARBA00023125"/>
    </source>
</evidence>
<keyword evidence="2" id="KW-0238">DNA-binding</keyword>
<dbReference type="PANTHER" id="PTHR30204:SF94">
    <property type="entry name" value="HEAVY METAL-DEPENDENT TRANSCRIPTIONAL REGULATOR HI_0293-RELATED"/>
    <property type="match status" value="1"/>
</dbReference>
<dbReference type="PROSITE" id="PS50937">
    <property type="entry name" value="HTH_MERR_2"/>
    <property type="match status" value="1"/>
</dbReference>
<evidence type="ECO:0000256" key="3">
    <source>
        <dbReference type="ARBA" id="ARBA00023163"/>
    </source>
</evidence>
<accession>A0ABD3Y3P6</accession>
<organism evidence="5 6">
    <name type="scientific">Pseudoalteromonas fuliginea</name>
    <dbReference type="NCBI Taxonomy" id="1872678"/>
    <lineage>
        <taxon>Bacteria</taxon>
        <taxon>Pseudomonadati</taxon>
        <taxon>Pseudomonadota</taxon>
        <taxon>Gammaproteobacteria</taxon>
        <taxon>Alteromonadales</taxon>
        <taxon>Pseudoalteromonadaceae</taxon>
        <taxon>Pseudoalteromonas</taxon>
    </lineage>
</organism>
<dbReference type="AlphaFoldDB" id="A0ABD3Y3P6"/>
<dbReference type="InterPro" id="IPR009061">
    <property type="entry name" value="DNA-bd_dom_put_sf"/>
</dbReference>
<evidence type="ECO:0000313" key="5">
    <source>
        <dbReference type="EMBL" id="KDC48078.1"/>
    </source>
</evidence>
<dbReference type="InterPro" id="IPR000551">
    <property type="entry name" value="MerR-type_HTH_dom"/>
</dbReference>
<dbReference type="EMBL" id="JJNZ01000111">
    <property type="protein sequence ID" value="KDC48078.1"/>
    <property type="molecule type" value="Genomic_DNA"/>
</dbReference>
<dbReference type="InterPro" id="IPR047057">
    <property type="entry name" value="MerR_fam"/>
</dbReference>
<dbReference type="GO" id="GO:0003677">
    <property type="term" value="F:DNA binding"/>
    <property type="evidence" value="ECO:0007669"/>
    <property type="project" value="UniProtKB-KW"/>
</dbReference>
<keyword evidence="3" id="KW-0804">Transcription</keyword>
<dbReference type="SMART" id="SM00422">
    <property type="entry name" value="HTH_MERR"/>
    <property type="match status" value="1"/>
</dbReference>
<dbReference type="Pfam" id="PF13411">
    <property type="entry name" value="MerR_1"/>
    <property type="match status" value="1"/>
</dbReference>
<evidence type="ECO:0000256" key="1">
    <source>
        <dbReference type="ARBA" id="ARBA00023015"/>
    </source>
</evidence>
<keyword evidence="1" id="KW-0805">Transcription regulation</keyword>
<protein>
    <recommendedName>
        <fullName evidence="4">HTH merR-type domain-containing protein</fullName>
    </recommendedName>
</protein>
<gene>
    <name evidence="5" type="ORF">DC53_20610</name>
</gene>
<dbReference type="Gene3D" id="1.10.1660.10">
    <property type="match status" value="1"/>
</dbReference>
<comment type="caution">
    <text evidence="5">The sequence shown here is derived from an EMBL/GenBank/DDBJ whole genome shotgun (WGS) entry which is preliminary data.</text>
</comment>
<sequence length="119" mass="13711">MTMLIGRVSELTGATRKAIRYYESIGLITLPNRKGSYRIYSNHDVMVISMICRAKTLGFSLGEIKDIVSKKTEEKKLPIDLIHLLIDKKISLLKQEIDEILLKNENLKQFKIDLVEEFT</sequence>
<dbReference type="Proteomes" id="UP000027154">
    <property type="component" value="Unassembled WGS sequence"/>
</dbReference>
<dbReference type="SUPFAM" id="SSF46955">
    <property type="entry name" value="Putative DNA-binding domain"/>
    <property type="match status" value="1"/>
</dbReference>
<name>A0ABD3Y3P6_9GAMM</name>
<dbReference type="PANTHER" id="PTHR30204">
    <property type="entry name" value="REDOX-CYCLING DRUG-SENSING TRANSCRIPTIONAL ACTIVATOR SOXR"/>
    <property type="match status" value="1"/>
</dbReference>
<evidence type="ECO:0000259" key="4">
    <source>
        <dbReference type="PROSITE" id="PS50937"/>
    </source>
</evidence>